<dbReference type="RefSeq" id="WP_089754994.1">
    <property type="nucleotide sequence ID" value="NZ_FOOG01000080.1"/>
</dbReference>
<dbReference type="SUPFAM" id="SSF103473">
    <property type="entry name" value="MFS general substrate transporter"/>
    <property type="match status" value="1"/>
</dbReference>
<keyword evidence="3 6" id="KW-0812">Transmembrane</keyword>
<dbReference type="EMBL" id="FOOG01000080">
    <property type="protein sequence ID" value="SFG67387.1"/>
    <property type="molecule type" value="Genomic_DNA"/>
</dbReference>
<dbReference type="PANTHER" id="PTHR23513">
    <property type="entry name" value="INTEGRAL MEMBRANE EFFLUX PROTEIN-RELATED"/>
    <property type="match status" value="1"/>
</dbReference>
<dbReference type="GO" id="GO:0022857">
    <property type="term" value="F:transmembrane transporter activity"/>
    <property type="evidence" value="ECO:0007669"/>
    <property type="project" value="InterPro"/>
</dbReference>
<feature type="transmembrane region" description="Helical" evidence="6">
    <location>
        <begin position="162"/>
        <end position="183"/>
    </location>
</feature>
<proteinExistence type="predicted"/>
<comment type="subcellular location">
    <subcellularLocation>
        <location evidence="1">Cell membrane</location>
        <topology evidence="1">Multi-pass membrane protein</topology>
    </subcellularLocation>
</comment>
<evidence type="ECO:0000256" key="2">
    <source>
        <dbReference type="ARBA" id="ARBA00022475"/>
    </source>
</evidence>
<feature type="transmembrane region" description="Helical" evidence="6">
    <location>
        <begin position="134"/>
        <end position="156"/>
    </location>
</feature>
<keyword evidence="2" id="KW-1003">Cell membrane</keyword>
<dbReference type="CDD" id="cd06173">
    <property type="entry name" value="MFS_MefA_like"/>
    <property type="match status" value="1"/>
</dbReference>
<keyword evidence="5 6" id="KW-0472">Membrane</keyword>
<evidence type="ECO:0000313" key="8">
    <source>
        <dbReference type="Proteomes" id="UP000198897"/>
    </source>
</evidence>
<evidence type="ECO:0000256" key="3">
    <source>
        <dbReference type="ARBA" id="ARBA00022692"/>
    </source>
</evidence>
<dbReference type="InterPro" id="IPR011701">
    <property type="entry name" value="MFS"/>
</dbReference>
<reference evidence="8" key="1">
    <citation type="submission" date="2016-10" db="EMBL/GenBank/DDBJ databases">
        <authorList>
            <person name="Varghese N."/>
            <person name="Submissions S."/>
        </authorList>
    </citation>
    <scope>NUCLEOTIDE SEQUENCE [LARGE SCALE GENOMIC DNA]</scope>
    <source>
        <strain evidence="8">FP5</strain>
    </source>
</reference>
<organism evidence="7 8">
    <name type="scientific">Halobacillus alkaliphilus</name>
    <dbReference type="NCBI Taxonomy" id="396056"/>
    <lineage>
        <taxon>Bacteria</taxon>
        <taxon>Bacillati</taxon>
        <taxon>Bacillota</taxon>
        <taxon>Bacilli</taxon>
        <taxon>Bacillales</taxon>
        <taxon>Bacillaceae</taxon>
        <taxon>Halobacillus</taxon>
    </lineage>
</organism>
<feature type="transmembrane region" description="Helical" evidence="6">
    <location>
        <begin position="71"/>
        <end position="95"/>
    </location>
</feature>
<dbReference type="InterPro" id="IPR036259">
    <property type="entry name" value="MFS_trans_sf"/>
</dbReference>
<feature type="transmembrane region" description="Helical" evidence="6">
    <location>
        <begin position="219"/>
        <end position="240"/>
    </location>
</feature>
<evidence type="ECO:0000256" key="1">
    <source>
        <dbReference type="ARBA" id="ARBA00004651"/>
    </source>
</evidence>
<evidence type="ECO:0000256" key="6">
    <source>
        <dbReference type="SAM" id="Phobius"/>
    </source>
</evidence>
<feature type="transmembrane region" description="Helical" evidence="6">
    <location>
        <begin position="281"/>
        <end position="298"/>
    </location>
</feature>
<dbReference type="Proteomes" id="UP000198897">
    <property type="component" value="Unassembled WGS sequence"/>
</dbReference>
<dbReference type="GO" id="GO:0005886">
    <property type="term" value="C:plasma membrane"/>
    <property type="evidence" value="ECO:0007669"/>
    <property type="project" value="UniProtKB-SubCell"/>
</dbReference>
<feature type="transmembrane region" description="Helical" evidence="6">
    <location>
        <begin position="304"/>
        <end position="323"/>
    </location>
</feature>
<feature type="transmembrane region" description="Helical" evidence="6">
    <location>
        <begin position="12"/>
        <end position="32"/>
    </location>
</feature>
<feature type="transmembrane region" description="Helical" evidence="6">
    <location>
        <begin position="368"/>
        <end position="387"/>
    </location>
</feature>
<protein>
    <submittedName>
        <fullName evidence="7">Predicted arabinose efflux permease, MFS family</fullName>
    </submittedName>
</protein>
<evidence type="ECO:0000256" key="5">
    <source>
        <dbReference type="ARBA" id="ARBA00023136"/>
    </source>
</evidence>
<dbReference type="PANTHER" id="PTHR23513:SF6">
    <property type="entry name" value="MAJOR FACILITATOR SUPERFAMILY ASSOCIATED DOMAIN-CONTAINING PROTEIN"/>
    <property type="match status" value="1"/>
</dbReference>
<sequence length="403" mass="44136">MNRLNTYRLLTTYFLYECGRAMYFVLITWFLYQWTQDAIYTGVFVSFGFLPGLFSNLIFGVVVDRSNRKKLASLAGGGSIGCLLLLWGTFLLGLINPWVMILTHMVLQTLGSLFRPSLQALVAEVFQKNDLPRIFSLSGSATISGSLIGAALGGILSGLLPVSISLLIVTGLYIGAFFTVLCLSYKPSPTRKPANASPFFKELKEGFVYLKSHHMLHGLFVMMMLGQLTFHTVLGFLSVYTSAYLNQTSTVYGFLDAAFSIGGITAGIVGTWWWLKWKNHLALFSLGMMAGGLLLLGITKNLLVVVLGVVLVGLGTSFVRALLQSVQQMATDPDFHGRMSSFRMLCNQASVVTTGPIFGYIASAHGVHYIFLLLSGISFAGMVWAFFQARDPQFAAITKQKPA</sequence>
<feature type="transmembrane region" description="Helical" evidence="6">
    <location>
        <begin position="38"/>
        <end position="59"/>
    </location>
</feature>
<evidence type="ECO:0000313" key="7">
    <source>
        <dbReference type="EMBL" id="SFG67387.1"/>
    </source>
</evidence>
<keyword evidence="4 6" id="KW-1133">Transmembrane helix</keyword>
<dbReference type="AlphaFoldDB" id="A0A1I2TVH4"/>
<dbReference type="OrthoDB" id="2957917at2"/>
<accession>A0A1I2TVH4</accession>
<gene>
    <name evidence="7" type="ORF">SAMN05216353_1802</name>
</gene>
<dbReference type="Pfam" id="PF07690">
    <property type="entry name" value="MFS_1"/>
    <property type="match status" value="1"/>
</dbReference>
<feature type="transmembrane region" description="Helical" evidence="6">
    <location>
        <begin position="252"/>
        <end position="274"/>
    </location>
</feature>
<name>A0A1I2TVH4_9BACI</name>
<evidence type="ECO:0000256" key="4">
    <source>
        <dbReference type="ARBA" id="ARBA00022989"/>
    </source>
</evidence>
<dbReference type="Gene3D" id="1.20.1250.20">
    <property type="entry name" value="MFS general substrate transporter like domains"/>
    <property type="match status" value="1"/>
</dbReference>
<keyword evidence="8" id="KW-1185">Reference proteome</keyword>